<protein>
    <recommendedName>
        <fullName evidence="16">Sodium/solute symporter</fullName>
    </recommendedName>
</protein>
<evidence type="ECO:0000256" key="11">
    <source>
        <dbReference type="RuleBase" id="RU362091"/>
    </source>
</evidence>
<keyword evidence="9 12" id="KW-0472">Membrane</keyword>
<accession>R7VIT0</accession>
<evidence type="ECO:0000313" key="14">
    <source>
        <dbReference type="EnsemblMetazoa" id="CapteP187099"/>
    </source>
</evidence>
<dbReference type="EMBL" id="KB293691">
    <property type="protein sequence ID" value="ELU15625.1"/>
    <property type="molecule type" value="Genomic_DNA"/>
</dbReference>
<dbReference type="PANTHER" id="PTHR42985:SF40">
    <property type="entry name" value="LD47995P-RELATED"/>
    <property type="match status" value="1"/>
</dbReference>
<feature type="transmembrane region" description="Helical" evidence="12">
    <location>
        <begin position="192"/>
        <end position="214"/>
    </location>
</feature>
<comment type="subcellular location">
    <subcellularLocation>
        <location evidence="1">Cell membrane</location>
        <topology evidence="1">Multi-pass membrane protein</topology>
    </subcellularLocation>
</comment>
<feature type="transmembrane region" description="Helical" evidence="12">
    <location>
        <begin position="643"/>
        <end position="665"/>
    </location>
</feature>
<dbReference type="Pfam" id="PF00474">
    <property type="entry name" value="SSF"/>
    <property type="match status" value="1"/>
</dbReference>
<organism evidence="13">
    <name type="scientific">Capitella teleta</name>
    <name type="common">Polychaete worm</name>
    <dbReference type="NCBI Taxonomy" id="283909"/>
    <lineage>
        <taxon>Eukaryota</taxon>
        <taxon>Metazoa</taxon>
        <taxon>Spiralia</taxon>
        <taxon>Lophotrochozoa</taxon>
        <taxon>Annelida</taxon>
        <taxon>Polychaeta</taxon>
        <taxon>Sedentaria</taxon>
        <taxon>Scolecida</taxon>
        <taxon>Capitellidae</taxon>
        <taxon>Capitella</taxon>
    </lineage>
</organism>
<proteinExistence type="inferred from homology"/>
<reference evidence="13 15" key="2">
    <citation type="journal article" date="2013" name="Nature">
        <title>Insights into bilaterian evolution from three spiralian genomes.</title>
        <authorList>
            <person name="Simakov O."/>
            <person name="Marletaz F."/>
            <person name="Cho S.J."/>
            <person name="Edsinger-Gonzales E."/>
            <person name="Havlak P."/>
            <person name="Hellsten U."/>
            <person name="Kuo D.H."/>
            <person name="Larsson T."/>
            <person name="Lv J."/>
            <person name="Arendt D."/>
            <person name="Savage R."/>
            <person name="Osoegawa K."/>
            <person name="de Jong P."/>
            <person name="Grimwood J."/>
            <person name="Chapman J.A."/>
            <person name="Shapiro H."/>
            <person name="Aerts A."/>
            <person name="Otillar R.P."/>
            <person name="Terry A.Y."/>
            <person name="Boore J.L."/>
            <person name="Grigoriev I.V."/>
            <person name="Lindberg D.R."/>
            <person name="Seaver E.C."/>
            <person name="Weisblat D.A."/>
            <person name="Putnam N.H."/>
            <person name="Rokhsar D.S."/>
        </authorList>
    </citation>
    <scope>NUCLEOTIDE SEQUENCE</scope>
    <source>
        <strain evidence="13 15">I ESC-2004</strain>
    </source>
</reference>
<dbReference type="OMA" id="RTMCIGV"/>
<comment type="similarity">
    <text evidence="2 11">Belongs to the sodium:solute symporter (SSF) (TC 2.A.21) family.</text>
</comment>
<feature type="transmembrane region" description="Helical" evidence="12">
    <location>
        <begin position="418"/>
        <end position="445"/>
    </location>
</feature>
<evidence type="ECO:0000256" key="7">
    <source>
        <dbReference type="ARBA" id="ARBA00023053"/>
    </source>
</evidence>
<name>R7VIT0_CAPTE</name>
<feature type="transmembrane region" description="Helical" evidence="12">
    <location>
        <begin position="555"/>
        <end position="573"/>
    </location>
</feature>
<feature type="transmembrane region" description="Helical" evidence="12">
    <location>
        <begin position="20"/>
        <end position="43"/>
    </location>
</feature>
<feature type="transmembrane region" description="Helical" evidence="12">
    <location>
        <begin position="304"/>
        <end position="326"/>
    </location>
</feature>
<keyword evidence="4" id="KW-1003">Cell membrane</keyword>
<dbReference type="HOGENOM" id="CLU_018808_11_1_1"/>
<keyword evidence="7" id="KW-0915">Sodium</keyword>
<evidence type="ECO:0000256" key="10">
    <source>
        <dbReference type="ARBA" id="ARBA00023201"/>
    </source>
</evidence>
<evidence type="ECO:0000256" key="2">
    <source>
        <dbReference type="ARBA" id="ARBA00006434"/>
    </source>
</evidence>
<dbReference type="AlphaFoldDB" id="R7VIT0"/>
<reference evidence="14" key="3">
    <citation type="submission" date="2015-06" db="UniProtKB">
        <authorList>
            <consortium name="EnsemblMetazoa"/>
        </authorList>
    </citation>
    <scope>IDENTIFICATION</scope>
</reference>
<dbReference type="GO" id="GO:0006814">
    <property type="term" value="P:sodium ion transport"/>
    <property type="evidence" value="ECO:0007669"/>
    <property type="project" value="UniProtKB-KW"/>
</dbReference>
<evidence type="ECO:0000256" key="12">
    <source>
        <dbReference type="SAM" id="Phobius"/>
    </source>
</evidence>
<evidence type="ECO:0000313" key="13">
    <source>
        <dbReference type="EMBL" id="ELU15625.1"/>
    </source>
</evidence>
<evidence type="ECO:0000313" key="15">
    <source>
        <dbReference type="Proteomes" id="UP000014760"/>
    </source>
</evidence>
<evidence type="ECO:0000256" key="9">
    <source>
        <dbReference type="ARBA" id="ARBA00023136"/>
    </source>
</evidence>
<feature type="transmembrane region" description="Helical" evidence="12">
    <location>
        <begin position="525"/>
        <end position="549"/>
    </location>
</feature>
<sequence>MASFRVTPELFSLFCGVRFYFGIFNAANLISPCLSVQFVVSLLREHSYYAIFLAIVQHRFQRHISFFTTRVSRSTSFTITQVDAENAHEGMVERRPRPLRRVAATGHVTRVSRLCRTVALSTICMIKALKHVFKLHKLYNSKNTTKMLSPVDCIVLALLLCSSLAIGIYQSLTGGKQRTRAEFVLNNRQLKVIPTVISYTVSYQSAIAVLGAPAEYYQWGIPYLLAGDFFMALGMILFERLALPTFYNLGVMSIYEYFELRYGNSIVKRMMSFLGVLKAVLYMSVNVLGPSIALETMTGLPLEAAIFLMAACCAIYTSLGGLRAVIWTDVIQCLVMVLGLIVFLIYASAEVGGIGDVIRIGKYYDRLKYAEFTPSLRTRITALHSLTTFAPLGYMVYGVDQAAYQRYASLPSLSKSRLVLWLMVPCNLMYGALCYAVGASVFAYFANQGCDPLQSGEISRANQVLPYFVKTFFENRLGGKGLFLAVLYGASLSSISSILSGCAANTWEDHLKGLFPRMSELRAAIANRVLVMFFALLASAIAIACASVQSNLVQMLMTLNSGIAGPALGVFLLASTNKRSEWRGAIIGCLVGIGFTCWIAFNALNLAPVVSELETIGIDQCMHNITVVPNTVPAPEYSGFNKIYAISFLWYFPIGCLTTMIIGGISSELFKFFGSQKPFTVQDKYVISYKDALTFGGNRSRVEPENPAMQEMVDGEELEKLAQEDIGMINKDKEELESK</sequence>
<feature type="transmembrane region" description="Helical" evidence="12">
    <location>
        <begin position="271"/>
        <end position="292"/>
    </location>
</feature>
<keyword evidence="5 12" id="KW-0812">Transmembrane</keyword>
<dbReference type="EnsemblMetazoa" id="CapteT187099">
    <property type="protein sequence ID" value="CapteP187099"/>
    <property type="gene ID" value="CapteG187099"/>
</dbReference>
<dbReference type="OrthoDB" id="6132759at2759"/>
<feature type="transmembrane region" description="Helical" evidence="12">
    <location>
        <begin position="585"/>
        <end position="604"/>
    </location>
</feature>
<evidence type="ECO:0000256" key="8">
    <source>
        <dbReference type="ARBA" id="ARBA00023065"/>
    </source>
</evidence>
<dbReference type="GO" id="GO:0005886">
    <property type="term" value="C:plasma membrane"/>
    <property type="evidence" value="ECO:0007669"/>
    <property type="project" value="UniProtKB-SubCell"/>
</dbReference>
<keyword evidence="6 12" id="KW-1133">Transmembrane helix</keyword>
<dbReference type="EMBL" id="AMQN01004498">
    <property type="status" value="NOT_ANNOTATED_CDS"/>
    <property type="molecule type" value="Genomic_DNA"/>
</dbReference>
<dbReference type="Proteomes" id="UP000014760">
    <property type="component" value="Unassembled WGS sequence"/>
</dbReference>
<dbReference type="GO" id="GO:0015293">
    <property type="term" value="F:symporter activity"/>
    <property type="evidence" value="ECO:0007669"/>
    <property type="project" value="TreeGrafter"/>
</dbReference>
<dbReference type="InterPro" id="IPR038377">
    <property type="entry name" value="Na/Glc_symporter_sf"/>
</dbReference>
<dbReference type="PROSITE" id="PS50283">
    <property type="entry name" value="NA_SOLUT_SYMP_3"/>
    <property type="match status" value="1"/>
</dbReference>
<keyword evidence="10" id="KW-0739">Sodium transport</keyword>
<evidence type="ECO:0000256" key="3">
    <source>
        <dbReference type="ARBA" id="ARBA00022448"/>
    </source>
</evidence>
<dbReference type="STRING" id="283909.R7VIT0"/>
<evidence type="ECO:0000256" key="5">
    <source>
        <dbReference type="ARBA" id="ARBA00022692"/>
    </source>
</evidence>
<feature type="transmembrane region" description="Helical" evidence="12">
    <location>
        <begin position="153"/>
        <end position="172"/>
    </location>
</feature>
<feature type="transmembrane region" description="Helical" evidence="12">
    <location>
        <begin position="378"/>
        <end position="397"/>
    </location>
</feature>
<dbReference type="PANTHER" id="PTHR42985">
    <property type="entry name" value="SODIUM-COUPLED MONOCARBOXYLATE TRANSPORTER"/>
    <property type="match status" value="1"/>
</dbReference>
<feature type="transmembrane region" description="Helical" evidence="12">
    <location>
        <begin position="333"/>
        <end position="358"/>
    </location>
</feature>
<keyword evidence="3" id="KW-0813">Transport</keyword>
<dbReference type="Gene3D" id="1.20.1730.10">
    <property type="entry name" value="Sodium/glucose cotransporter"/>
    <property type="match status" value="1"/>
</dbReference>
<evidence type="ECO:0008006" key="16">
    <source>
        <dbReference type="Google" id="ProtNLM"/>
    </source>
</evidence>
<reference evidence="15" key="1">
    <citation type="submission" date="2012-12" db="EMBL/GenBank/DDBJ databases">
        <authorList>
            <person name="Hellsten U."/>
            <person name="Grimwood J."/>
            <person name="Chapman J.A."/>
            <person name="Shapiro H."/>
            <person name="Aerts A."/>
            <person name="Otillar R.P."/>
            <person name="Terry A.Y."/>
            <person name="Boore J.L."/>
            <person name="Simakov O."/>
            <person name="Marletaz F."/>
            <person name="Cho S.-J."/>
            <person name="Edsinger-Gonzales E."/>
            <person name="Havlak P."/>
            <person name="Kuo D.-H."/>
            <person name="Larsson T."/>
            <person name="Lv J."/>
            <person name="Arendt D."/>
            <person name="Savage R."/>
            <person name="Osoegawa K."/>
            <person name="de Jong P."/>
            <person name="Lindberg D.R."/>
            <person name="Seaver E.C."/>
            <person name="Weisblat D.A."/>
            <person name="Putnam N.H."/>
            <person name="Grigoriev I.V."/>
            <person name="Rokhsar D.S."/>
        </authorList>
    </citation>
    <scope>NUCLEOTIDE SEQUENCE</scope>
    <source>
        <strain evidence="15">I ESC-2004</strain>
    </source>
</reference>
<evidence type="ECO:0000256" key="6">
    <source>
        <dbReference type="ARBA" id="ARBA00022989"/>
    </source>
</evidence>
<keyword evidence="8" id="KW-0406">Ion transport</keyword>
<feature type="transmembrane region" description="Helical" evidence="12">
    <location>
        <begin position="482"/>
        <end position="504"/>
    </location>
</feature>
<dbReference type="InterPro" id="IPR051163">
    <property type="entry name" value="Sodium:Solute_Symporter_SSF"/>
</dbReference>
<keyword evidence="15" id="KW-1185">Reference proteome</keyword>
<dbReference type="NCBIfam" id="TIGR00813">
    <property type="entry name" value="sss"/>
    <property type="match status" value="1"/>
</dbReference>
<dbReference type="InterPro" id="IPR001734">
    <property type="entry name" value="Na/solute_symporter"/>
</dbReference>
<gene>
    <name evidence="13" type="ORF">CAPTEDRAFT_187099</name>
</gene>
<evidence type="ECO:0000256" key="4">
    <source>
        <dbReference type="ARBA" id="ARBA00022475"/>
    </source>
</evidence>
<evidence type="ECO:0000256" key="1">
    <source>
        <dbReference type="ARBA" id="ARBA00004651"/>
    </source>
</evidence>